<name>A0AC34Q2H2_9BILA</name>
<reference evidence="2" key="1">
    <citation type="submission" date="2022-11" db="UniProtKB">
        <authorList>
            <consortium name="WormBaseParasite"/>
        </authorList>
    </citation>
    <scope>IDENTIFICATION</scope>
</reference>
<protein>
    <submittedName>
        <fullName evidence="2">Uncharacterized protein</fullName>
    </submittedName>
</protein>
<accession>A0AC34Q2H2</accession>
<proteinExistence type="predicted"/>
<evidence type="ECO:0000313" key="1">
    <source>
        <dbReference type="Proteomes" id="UP000887576"/>
    </source>
</evidence>
<organism evidence="1 2">
    <name type="scientific">Panagrolaimus sp. JU765</name>
    <dbReference type="NCBI Taxonomy" id="591449"/>
    <lineage>
        <taxon>Eukaryota</taxon>
        <taxon>Metazoa</taxon>
        <taxon>Ecdysozoa</taxon>
        <taxon>Nematoda</taxon>
        <taxon>Chromadorea</taxon>
        <taxon>Rhabditida</taxon>
        <taxon>Tylenchina</taxon>
        <taxon>Panagrolaimomorpha</taxon>
        <taxon>Panagrolaimoidea</taxon>
        <taxon>Panagrolaimidae</taxon>
        <taxon>Panagrolaimus</taxon>
    </lineage>
</organism>
<dbReference type="Proteomes" id="UP000887576">
    <property type="component" value="Unplaced"/>
</dbReference>
<evidence type="ECO:0000313" key="2">
    <source>
        <dbReference type="WBParaSite" id="JU765_v2.g12273.t1"/>
    </source>
</evidence>
<dbReference type="WBParaSite" id="JU765_v2.g12273.t1">
    <property type="protein sequence ID" value="JU765_v2.g12273.t1"/>
    <property type="gene ID" value="JU765_v2.g12273"/>
</dbReference>
<sequence>MYVPLLLLFCFLNCVNCSKQFICPNNGAAKVDSNGEEIQCLPGQAAELVCGRGYSCYFGGFNYRCCPTADEDYDDSLHGADCPLGSLNVLDATGTPIKCNPRNGKCPDSNMFCARHNSHAVCCENLGKSSVPAESKPETKAATVPKTTEKPKSKVSILDLECPAKSLTVLGDNGEPILCQSSRNCPTENMYCHTTNQQSICCESLETAKDKLETKSDVEDSDRGQNPLKYTPQKIAELQDEIKIQNDLERAIVGKEKEKQLISTPKPKKQKLEAPQKPKESKKPKAPRNYADNQNTKRISFKKESKSSEFVANRKIHENPRAEHPRTFGIRTDTRANHDKVVVEYQPHTQGGYAISRKLEKINSPKISSTERKSIAQQYIVEQIRQGWPYDEKFYRPENIAVIKNGQRTEAVVHFPN</sequence>